<dbReference type="InterPro" id="IPR024956">
    <property type="entry name" value="tRNAHis_GuaTrfase_cat"/>
</dbReference>
<keyword evidence="14" id="KW-1185">Reference proteome</keyword>
<keyword evidence="7" id="KW-0479">Metal-binding</keyword>
<evidence type="ECO:0000256" key="10">
    <source>
        <dbReference type="ARBA" id="ARBA00023134"/>
    </source>
</evidence>
<dbReference type="EC" id="2.7.7.79" evidence="3"/>
<dbReference type="InterPro" id="IPR038469">
    <property type="entry name" value="tRNAHis_GuaTrfase_Thg1_sf"/>
</dbReference>
<evidence type="ECO:0000256" key="1">
    <source>
        <dbReference type="ARBA" id="ARBA00001946"/>
    </source>
</evidence>
<keyword evidence="4" id="KW-0808">Transferase</keyword>
<dbReference type="Pfam" id="PF14413">
    <property type="entry name" value="Thg1C"/>
    <property type="match status" value="1"/>
</dbReference>
<accession>A0ABT8R450</accession>
<protein>
    <recommendedName>
        <fullName evidence="3">tRNA(His) guanylyltransferase</fullName>
        <ecNumber evidence="3">2.7.7.79</ecNumber>
    </recommendedName>
</protein>
<evidence type="ECO:0000256" key="5">
    <source>
        <dbReference type="ARBA" id="ARBA00022694"/>
    </source>
</evidence>
<keyword evidence="6 13" id="KW-0548">Nucleotidyltransferase</keyword>
<organism evidence="13 14">
    <name type="scientific">Rhodocytophaga aerolata</name>
    <dbReference type="NCBI Taxonomy" id="455078"/>
    <lineage>
        <taxon>Bacteria</taxon>
        <taxon>Pseudomonadati</taxon>
        <taxon>Bacteroidota</taxon>
        <taxon>Cytophagia</taxon>
        <taxon>Cytophagales</taxon>
        <taxon>Rhodocytophagaceae</taxon>
        <taxon>Rhodocytophaga</taxon>
    </lineage>
</organism>
<evidence type="ECO:0000256" key="4">
    <source>
        <dbReference type="ARBA" id="ARBA00022679"/>
    </source>
</evidence>
<reference evidence="13" key="1">
    <citation type="submission" date="2023-07" db="EMBL/GenBank/DDBJ databases">
        <title>The genome sequence of Rhodocytophaga aerolata KACC 12507.</title>
        <authorList>
            <person name="Zhang X."/>
        </authorList>
    </citation>
    <scope>NUCLEOTIDE SEQUENCE</scope>
    <source>
        <strain evidence="13">KACC 12507</strain>
    </source>
</reference>
<proteinExistence type="inferred from homology"/>
<dbReference type="Gene3D" id="3.30.70.3000">
    <property type="match status" value="1"/>
</dbReference>
<dbReference type="InterPro" id="IPR025845">
    <property type="entry name" value="Thg1_C_dom"/>
</dbReference>
<comment type="caution">
    <text evidence="13">The sequence shown here is derived from an EMBL/GenBank/DDBJ whole genome shotgun (WGS) entry which is preliminary data.</text>
</comment>
<feature type="domain" description="tRNAHis guanylyltransferase catalytic" evidence="11">
    <location>
        <begin position="9"/>
        <end position="130"/>
    </location>
</feature>
<dbReference type="Proteomes" id="UP001168528">
    <property type="component" value="Unassembled WGS sequence"/>
</dbReference>
<evidence type="ECO:0000256" key="8">
    <source>
        <dbReference type="ARBA" id="ARBA00022741"/>
    </source>
</evidence>
<sequence length="252" mass="29603">MKFNDFDAKMRLYETAADQFVPPDLYMIARLDGRGFTKLSKEILDLEKPFSMEFRDAMISTMKHLMNSGFTIEYGYTQSDEISLLFHPNDQSFNRKYRKLLSVLAGEASAAFTHALQHIGVFDCRLCILPTLDLVTDYFLWRAEDAHRNSLNAYCYWKLREQGKSVAEATNRLQKLSVAEKNELLFQMNINYNTLPAWQKRGMGFYWQTVYKKGLNPVTNEETTVERRELLYELELPFPGYKEWLLHMLNKL</sequence>
<dbReference type="InterPro" id="IPR007537">
    <property type="entry name" value="tRNAHis_GuaTrfase_Thg1"/>
</dbReference>
<evidence type="ECO:0000313" key="13">
    <source>
        <dbReference type="EMBL" id="MDO1446881.1"/>
    </source>
</evidence>
<evidence type="ECO:0000256" key="7">
    <source>
        <dbReference type="ARBA" id="ARBA00022723"/>
    </source>
</evidence>
<dbReference type="GO" id="GO:0016779">
    <property type="term" value="F:nucleotidyltransferase activity"/>
    <property type="evidence" value="ECO:0007669"/>
    <property type="project" value="UniProtKB-KW"/>
</dbReference>
<dbReference type="PANTHER" id="PTHR12729">
    <property type="entry name" value="TRNA(HIS) GUANYLYLTRANSFERASE-RELATED"/>
    <property type="match status" value="1"/>
</dbReference>
<dbReference type="RefSeq" id="WP_302037685.1">
    <property type="nucleotide sequence ID" value="NZ_JAUKPO010000005.1"/>
</dbReference>
<comment type="similarity">
    <text evidence="2">Belongs to the tRNA(His) guanylyltransferase family.</text>
</comment>
<keyword evidence="8" id="KW-0547">Nucleotide-binding</keyword>
<dbReference type="EMBL" id="JAUKPO010000005">
    <property type="protein sequence ID" value="MDO1446881.1"/>
    <property type="molecule type" value="Genomic_DNA"/>
</dbReference>
<comment type="cofactor">
    <cofactor evidence="1">
        <name>Mg(2+)</name>
        <dbReference type="ChEBI" id="CHEBI:18420"/>
    </cofactor>
</comment>
<keyword evidence="9" id="KW-0460">Magnesium</keyword>
<evidence type="ECO:0000313" key="14">
    <source>
        <dbReference type="Proteomes" id="UP001168528"/>
    </source>
</evidence>
<feature type="domain" description="Thg1 C-terminal" evidence="12">
    <location>
        <begin position="135"/>
        <end position="225"/>
    </location>
</feature>
<evidence type="ECO:0000256" key="9">
    <source>
        <dbReference type="ARBA" id="ARBA00022842"/>
    </source>
</evidence>
<evidence type="ECO:0000256" key="3">
    <source>
        <dbReference type="ARBA" id="ARBA00012511"/>
    </source>
</evidence>
<evidence type="ECO:0000259" key="11">
    <source>
        <dbReference type="Pfam" id="PF04446"/>
    </source>
</evidence>
<dbReference type="Pfam" id="PF04446">
    <property type="entry name" value="Thg1"/>
    <property type="match status" value="1"/>
</dbReference>
<evidence type="ECO:0000256" key="2">
    <source>
        <dbReference type="ARBA" id="ARBA00010113"/>
    </source>
</evidence>
<evidence type="ECO:0000259" key="12">
    <source>
        <dbReference type="Pfam" id="PF14413"/>
    </source>
</evidence>
<name>A0ABT8R450_9BACT</name>
<keyword evidence="5" id="KW-0819">tRNA processing</keyword>
<keyword evidence="10" id="KW-0342">GTP-binding</keyword>
<dbReference type="PANTHER" id="PTHR12729:SF6">
    <property type="entry name" value="TRNA(HIS) GUANYLYLTRANSFERASE-RELATED"/>
    <property type="match status" value="1"/>
</dbReference>
<evidence type="ECO:0000256" key="6">
    <source>
        <dbReference type="ARBA" id="ARBA00022695"/>
    </source>
</evidence>
<gene>
    <name evidence="13" type="ORF">Q0590_11490</name>
</gene>